<name>A0A833ST20_PHYIN</name>
<keyword evidence="3" id="KW-1185">Reference proteome</keyword>
<protein>
    <submittedName>
        <fullName evidence="2">Uncharacterized protein</fullName>
    </submittedName>
</protein>
<feature type="compositionally biased region" description="Basic and acidic residues" evidence="1">
    <location>
        <begin position="37"/>
        <end position="48"/>
    </location>
</feature>
<evidence type="ECO:0000313" key="2">
    <source>
        <dbReference type="EMBL" id="KAF4045466.1"/>
    </source>
</evidence>
<gene>
    <name evidence="2" type="ORF">GN244_ATG02211</name>
</gene>
<sequence length="61" mass="6742">MDKQADKKDFSTKKGAPQTGCSHCGGPHYLSSCPTATKEDRDLLEVKQSKKGVKTPARRHR</sequence>
<comment type="caution">
    <text evidence="2">The sequence shown here is derived from an EMBL/GenBank/DDBJ whole genome shotgun (WGS) entry which is preliminary data.</text>
</comment>
<dbReference type="AlphaFoldDB" id="A0A833ST20"/>
<dbReference type="EMBL" id="WSZM01000047">
    <property type="protein sequence ID" value="KAF4045466.1"/>
    <property type="molecule type" value="Genomic_DNA"/>
</dbReference>
<organism evidence="2 3">
    <name type="scientific">Phytophthora infestans</name>
    <name type="common">Potato late blight agent</name>
    <name type="synonym">Botrytis infestans</name>
    <dbReference type="NCBI Taxonomy" id="4787"/>
    <lineage>
        <taxon>Eukaryota</taxon>
        <taxon>Sar</taxon>
        <taxon>Stramenopiles</taxon>
        <taxon>Oomycota</taxon>
        <taxon>Peronosporomycetes</taxon>
        <taxon>Peronosporales</taxon>
        <taxon>Peronosporaceae</taxon>
        <taxon>Phytophthora</taxon>
    </lineage>
</organism>
<accession>A0A833ST20</accession>
<dbReference type="Proteomes" id="UP000602510">
    <property type="component" value="Unassembled WGS sequence"/>
</dbReference>
<proteinExistence type="predicted"/>
<reference evidence="2" key="1">
    <citation type="submission" date="2020-04" db="EMBL/GenBank/DDBJ databases">
        <title>Hybrid Assembly of Korean Phytophthora infestans isolates.</title>
        <authorList>
            <person name="Prokchorchik M."/>
            <person name="Lee Y."/>
            <person name="Seo J."/>
            <person name="Cho J.-H."/>
            <person name="Park Y.-E."/>
            <person name="Jang D.-C."/>
            <person name="Im J.-S."/>
            <person name="Choi J.-G."/>
            <person name="Park H.-J."/>
            <person name="Lee G.-B."/>
            <person name="Lee Y.-G."/>
            <person name="Hong S.-Y."/>
            <person name="Cho K."/>
            <person name="Sohn K.H."/>
        </authorList>
    </citation>
    <scope>NUCLEOTIDE SEQUENCE</scope>
    <source>
        <strain evidence="2">KR_1_A1</strain>
    </source>
</reference>
<feature type="region of interest" description="Disordered" evidence="1">
    <location>
        <begin position="1"/>
        <end position="61"/>
    </location>
</feature>
<evidence type="ECO:0000256" key="1">
    <source>
        <dbReference type="SAM" id="MobiDB-lite"/>
    </source>
</evidence>
<feature type="compositionally biased region" description="Basic residues" evidence="1">
    <location>
        <begin position="49"/>
        <end position="61"/>
    </location>
</feature>
<feature type="compositionally biased region" description="Basic and acidic residues" evidence="1">
    <location>
        <begin position="1"/>
        <end position="12"/>
    </location>
</feature>
<evidence type="ECO:0000313" key="3">
    <source>
        <dbReference type="Proteomes" id="UP000602510"/>
    </source>
</evidence>